<reference evidence="3" key="1">
    <citation type="submission" date="2013-06" db="EMBL/GenBank/DDBJ databases">
        <authorList>
            <person name="Zhao Q."/>
        </authorList>
    </citation>
    <scope>NUCLEOTIDE SEQUENCE</scope>
    <source>
        <strain evidence="3">cv. W1943</strain>
    </source>
</reference>
<dbReference type="AlphaFoldDB" id="A0A0E0NFH1"/>
<dbReference type="STRING" id="4529.A0A0E0NFH1"/>
<organism evidence="2 3">
    <name type="scientific">Oryza rufipogon</name>
    <name type="common">Brownbeard rice</name>
    <name type="synonym">Asian wild rice</name>
    <dbReference type="NCBI Taxonomy" id="4529"/>
    <lineage>
        <taxon>Eukaryota</taxon>
        <taxon>Viridiplantae</taxon>
        <taxon>Streptophyta</taxon>
        <taxon>Embryophyta</taxon>
        <taxon>Tracheophyta</taxon>
        <taxon>Spermatophyta</taxon>
        <taxon>Magnoliopsida</taxon>
        <taxon>Liliopsida</taxon>
        <taxon>Poales</taxon>
        <taxon>Poaceae</taxon>
        <taxon>BOP clade</taxon>
        <taxon>Oryzoideae</taxon>
        <taxon>Oryzeae</taxon>
        <taxon>Oryzinae</taxon>
        <taxon>Oryza</taxon>
    </lineage>
</organism>
<dbReference type="InterPro" id="IPR006740">
    <property type="entry name" value="DUF604"/>
</dbReference>
<feature type="region of interest" description="Disordered" evidence="1">
    <location>
        <begin position="44"/>
        <end position="80"/>
    </location>
</feature>
<dbReference type="Pfam" id="PF04646">
    <property type="entry name" value="DUF604"/>
    <property type="match status" value="1"/>
</dbReference>
<dbReference type="Proteomes" id="UP000008022">
    <property type="component" value="Unassembled WGS sequence"/>
</dbReference>
<dbReference type="eggNOG" id="KOG2246">
    <property type="taxonomic scope" value="Eukaryota"/>
</dbReference>
<accession>A0A0E0NFH1</accession>
<protein>
    <submittedName>
        <fullName evidence="2">Uncharacterized protein</fullName>
    </submittedName>
</protein>
<dbReference type="Gene3D" id="3.90.550.50">
    <property type="match status" value="1"/>
</dbReference>
<feature type="region of interest" description="Disordered" evidence="1">
    <location>
        <begin position="1"/>
        <end position="25"/>
    </location>
</feature>
<dbReference type="EnsemblPlants" id="ORUFI02G19160.1">
    <property type="protein sequence ID" value="ORUFI02G19160.1"/>
    <property type="gene ID" value="ORUFI02G19160"/>
</dbReference>
<reference evidence="2" key="2">
    <citation type="submission" date="2015-06" db="UniProtKB">
        <authorList>
            <consortium name="EnsemblPlants"/>
        </authorList>
    </citation>
    <scope>IDENTIFICATION</scope>
</reference>
<name>A0A0E0NFH1_ORYRU</name>
<keyword evidence="3" id="KW-1185">Reference proteome</keyword>
<proteinExistence type="predicted"/>
<evidence type="ECO:0000313" key="2">
    <source>
        <dbReference type="EnsemblPlants" id="ORUFI02G19160.1"/>
    </source>
</evidence>
<evidence type="ECO:0000313" key="3">
    <source>
        <dbReference type="Proteomes" id="UP000008022"/>
    </source>
</evidence>
<dbReference type="PANTHER" id="PTHR10811">
    <property type="entry name" value="FRINGE-RELATED"/>
    <property type="match status" value="1"/>
</dbReference>
<sequence length="152" mass="16823">MALRLRRDREEGRRGRRLAGEERCGEEGRCDGRRHRCLLSRGWPRRSSPSTVGLDAAQQSAPVHTPLHAPPRRGQAARRYSTDPVLVRPDDHARWEQGAEVTAVAVVVVLVEFDHAKTYYIGAPSESVEQDVMHSYSMAFGGGGFAISYPAA</sequence>
<feature type="compositionally biased region" description="Polar residues" evidence="1">
    <location>
        <begin position="47"/>
        <end position="62"/>
    </location>
</feature>
<dbReference type="HOGENOM" id="CLU_1725283_0_0_1"/>
<dbReference type="Gramene" id="ORUFI02G19160.1">
    <property type="protein sequence ID" value="ORUFI02G19160.1"/>
    <property type="gene ID" value="ORUFI02G19160"/>
</dbReference>
<evidence type="ECO:0000256" key="1">
    <source>
        <dbReference type="SAM" id="MobiDB-lite"/>
    </source>
</evidence>